<reference evidence="2" key="2">
    <citation type="submission" date="2021-12" db="EMBL/GenBank/DDBJ databases">
        <title>Resequencing data analysis of finger millet.</title>
        <authorList>
            <person name="Hatakeyama M."/>
            <person name="Aluri S."/>
            <person name="Balachadran M.T."/>
            <person name="Sivarajan S.R."/>
            <person name="Poveda L."/>
            <person name="Shimizu-Inatsugi R."/>
            <person name="Schlapbach R."/>
            <person name="Sreeman S.M."/>
            <person name="Shimizu K.K."/>
        </authorList>
    </citation>
    <scope>NUCLEOTIDE SEQUENCE</scope>
</reference>
<dbReference type="InterPro" id="IPR012337">
    <property type="entry name" value="RNaseH-like_sf"/>
</dbReference>
<dbReference type="Gene3D" id="3.30.420.10">
    <property type="entry name" value="Ribonuclease H-like superfamily/Ribonuclease H"/>
    <property type="match status" value="1"/>
</dbReference>
<dbReference type="InterPro" id="IPR036397">
    <property type="entry name" value="RNaseH_sf"/>
</dbReference>
<dbReference type="Proteomes" id="UP001054889">
    <property type="component" value="Unassembled WGS sequence"/>
</dbReference>
<dbReference type="CDD" id="cd06222">
    <property type="entry name" value="RNase_H_like"/>
    <property type="match status" value="1"/>
</dbReference>
<evidence type="ECO:0000313" key="3">
    <source>
        <dbReference type="Proteomes" id="UP001054889"/>
    </source>
</evidence>
<dbReference type="EMBL" id="BQKI01000011">
    <property type="protein sequence ID" value="GJN04370.1"/>
    <property type="molecule type" value="Genomic_DNA"/>
</dbReference>
<reference evidence="2" key="1">
    <citation type="journal article" date="2018" name="DNA Res.">
        <title>Multiple hybrid de novo genome assembly of finger millet, an orphan allotetraploid crop.</title>
        <authorList>
            <person name="Hatakeyama M."/>
            <person name="Aluri S."/>
            <person name="Balachadran M.T."/>
            <person name="Sivarajan S.R."/>
            <person name="Patrignani A."/>
            <person name="Gruter S."/>
            <person name="Poveda L."/>
            <person name="Shimizu-Inatsugi R."/>
            <person name="Baeten J."/>
            <person name="Francoijs K.J."/>
            <person name="Nataraja K.N."/>
            <person name="Reddy Y.A.N."/>
            <person name="Phadnis S."/>
            <person name="Ravikumar R.L."/>
            <person name="Schlapbach R."/>
            <person name="Sreeman S.M."/>
            <person name="Shimizu K.K."/>
        </authorList>
    </citation>
    <scope>NUCLEOTIDE SEQUENCE</scope>
</reference>
<name>A0AAV5D1N8_ELECO</name>
<dbReference type="InterPro" id="IPR044730">
    <property type="entry name" value="RNase_H-like_dom_plant"/>
</dbReference>
<dbReference type="InterPro" id="IPR002156">
    <property type="entry name" value="RNaseH_domain"/>
</dbReference>
<dbReference type="PANTHER" id="PTHR47074:SF11">
    <property type="entry name" value="REVERSE TRANSCRIPTASE-LIKE PROTEIN"/>
    <property type="match status" value="1"/>
</dbReference>
<evidence type="ECO:0000259" key="1">
    <source>
        <dbReference type="Pfam" id="PF13456"/>
    </source>
</evidence>
<dbReference type="PANTHER" id="PTHR47074">
    <property type="entry name" value="BNAC02G40300D PROTEIN"/>
    <property type="match status" value="1"/>
</dbReference>
<dbReference type="Pfam" id="PF13456">
    <property type="entry name" value="RVT_3"/>
    <property type="match status" value="1"/>
</dbReference>
<dbReference type="GO" id="GO:0003676">
    <property type="term" value="F:nucleic acid binding"/>
    <property type="evidence" value="ECO:0007669"/>
    <property type="project" value="InterPro"/>
</dbReference>
<dbReference type="InterPro" id="IPR052929">
    <property type="entry name" value="RNase_H-like_EbsB-rel"/>
</dbReference>
<keyword evidence="3" id="KW-1185">Reference proteome</keyword>
<protein>
    <recommendedName>
        <fullName evidence="1">RNase H type-1 domain-containing protein</fullName>
    </recommendedName>
</protein>
<gene>
    <name evidence="2" type="primary">ga21914</name>
    <name evidence="2" type="ORF">PR202_ga21914</name>
</gene>
<feature type="domain" description="RNase H type-1" evidence="1">
    <location>
        <begin position="29"/>
        <end position="150"/>
    </location>
</feature>
<dbReference type="SUPFAM" id="SSF53098">
    <property type="entry name" value="Ribonuclease H-like"/>
    <property type="match status" value="1"/>
</dbReference>
<dbReference type="AlphaFoldDB" id="A0AAV5D1N8"/>
<organism evidence="2 3">
    <name type="scientific">Eleusine coracana subsp. coracana</name>
    <dbReference type="NCBI Taxonomy" id="191504"/>
    <lineage>
        <taxon>Eukaryota</taxon>
        <taxon>Viridiplantae</taxon>
        <taxon>Streptophyta</taxon>
        <taxon>Embryophyta</taxon>
        <taxon>Tracheophyta</taxon>
        <taxon>Spermatophyta</taxon>
        <taxon>Magnoliopsida</taxon>
        <taxon>Liliopsida</taxon>
        <taxon>Poales</taxon>
        <taxon>Poaceae</taxon>
        <taxon>PACMAD clade</taxon>
        <taxon>Chloridoideae</taxon>
        <taxon>Cynodonteae</taxon>
        <taxon>Eleusininae</taxon>
        <taxon>Eleusine</taxon>
    </lineage>
</organism>
<comment type="caution">
    <text evidence="2">The sequence shown here is derived from an EMBL/GenBank/DDBJ whole genome shotgun (WGS) entry which is preliminary data.</text>
</comment>
<evidence type="ECO:0000313" key="2">
    <source>
        <dbReference type="EMBL" id="GJN04370.1"/>
    </source>
</evidence>
<sequence length="184" mass="19881">MKLAKPEKDTPAVNNVQWSPPSENFYKLNVDASFLDSSKRGGWGFVLRDQDGLFLEGGAGNIPRVANALHAEAMAALAGLERAAQLGMERIVLETNESVLGRAITSDTMDQSEGGGLFRRIRDFMRLSFSSYLVSVCPRICNRVADALATCGVSALPVGEHVYWCQAPSFVAKFVSGDKPVARG</sequence>
<proteinExistence type="predicted"/>
<accession>A0AAV5D1N8</accession>
<dbReference type="GO" id="GO:0004523">
    <property type="term" value="F:RNA-DNA hybrid ribonuclease activity"/>
    <property type="evidence" value="ECO:0007669"/>
    <property type="project" value="InterPro"/>
</dbReference>